<name>A0A643C980_BALPH</name>
<dbReference type="OrthoDB" id="376826at2759"/>
<comment type="subcellular location">
    <subcellularLocation>
        <location evidence="1">Lipid droplet</location>
    </subcellularLocation>
</comment>
<protein>
    <recommendedName>
        <fullName evidence="7">Perilipin 1</fullName>
    </recommendedName>
</protein>
<feature type="non-terminal residue" evidence="5">
    <location>
        <position position="1"/>
    </location>
</feature>
<keyword evidence="6" id="KW-1185">Reference proteome</keyword>
<sequence length="325" mass="35157">EQENVLQRVLQLPVVSSTCECFQKTYTSTKEAHPLVTSVCSAYEKGVQSATSLAAWSMEPVVRRLSTQFIAANELACRGLDHLEEKIPALQYPPEKIASELKDTISTRLRSARNSISVPIASTSDKVLGAALAGCELAWGMVKDTAEFAANTRAGQLASGGADLALGGVEKVVEFLLPPAKEESGHQHAQKPPGAKPGLVSRVGTLANTLSQHTFQTTARALKQGQALAMWIPGVAPLSSLAQWGASAAIQVVSRRSSEVRVPWLHNLTATREEDHNDQMDTEGEETEVEEEESETEENKLSEPARRVSDSFFRPSVMEPILGRT</sequence>
<organism evidence="5 6">
    <name type="scientific">Balaenoptera physalus</name>
    <name type="common">Fin whale</name>
    <name type="synonym">Balaena physalus</name>
    <dbReference type="NCBI Taxonomy" id="9770"/>
    <lineage>
        <taxon>Eukaryota</taxon>
        <taxon>Metazoa</taxon>
        <taxon>Chordata</taxon>
        <taxon>Craniata</taxon>
        <taxon>Vertebrata</taxon>
        <taxon>Euteleostomi</taxon>
        <taxon>Mammalia</taxon>
        <taxon>Eutheria</taxon>
        <taxon>Laurasiatheria</taxon>
        <taxon>Artiodactyla</taxon>
        <taxon>Whippomorpha</taxon>
        <taxon>Cetacea</taxon>
        <taxon>Mysticeti</taxon>
        <taxon>Balaenopteridae</taxon>
        <taxon>Balaenoptera</taxon>
    </lineage>
</organism>
<dbReference type="PANTHER" id="PTHR47138:SF1">
    <property type="entry name" value="PERILIPIN-1"/>
    <property type="match status" value="1"/>
</dbReference>
<dbReference type="EMBL" id="SGJD01002083">
    <property type="protein sequence ID" value="KAB0396779.1"/>
    <property type="molecule type" value="Genomic_DNA"/>
</dbReference>
<evidence type="ECO:0000256" key="2">
    <source>
        <dbReference type="ARBA" id="ARBA00006311"/>
    </source>
</evidence>
<keyword evidence="3" id="KW-0551">Lipid droplet</keyword>
<reference evidence="5 6" key="1">
    <citation type="journal article" date="2019" name="PLoS ONE">
        <title>Genomic analyses reveal an absence of contemporary introgressive admixture between fin whales and blue whales, despite known hybrids.</title>
        <authorList>
            <person name="Westbury M.V."/>
            <person name="Petersen B."/>
            <person name="Lorenzen E.D."/>
        </authorList>
    </citation>
    <scope>NUCLEOTIDE SEQUENCE [LARGE SCALE GENOMIC DNA]</scope>
    <source>
        <strain evidence="5">FinWhale-01</strain>
    </source>
</reference>
<evidence type="ECO:0000256" key="4">
    <source>
        <dbReference type="SAM" id="MobiDB-lite"/>
    </source>
</evidence>
<dbReference type="GO" id="GO:0006629">
    <property type="term" value="P:lipid metabolic process"/>
    <property type="evidence" value="ECO:0007669"/>
    <property type="project" value="InterPro"/>
</dbReference>
<gene>
    <name evidence="5" type="ORF">E2I00_007796</name>
</gene>
<dbReference type="PANTHER" id="PTHR47138">
    <property type="entry name" value="PERILIPIN-1"/>
    <property type="match status" value="1"/>
</dbReference>
<evidence type="ECO:0000313" key="6">
    <source>
        <dbReference type="Proteomes" id="UP000437017"/>
    </source>
</evidence>
<dbReference type="AlphaFoldDB" id="A0A643C980"/>
<feature type="compositionally biased region" description="Basic and acidic residues" evidence="4">
    <location>
        <begin position="297"/>
        <end position="309"/>
    </location>
</feature>
<dbReference type="InterPro" id="IPR042998">
    <property type="entry name" value="PLIN1"/>
</dbReference>
<accession>A0A643C980</accession>
<evidence type="ECO:0000256" key="3">
    <source>
        <dbReference type="ARBA" id="ARBA00022677"/>
    </source>
</evidence>
<evidence type="ECO:0008006" key="7">
    <source>
        <dbReference type="Google" id="ProtNLM"/>
    </source>
</evidence>
<comment type="similarity">
    <text evidence="2">Belongs to the perilipin family.</text>
</comment>
<dbReference type="GO" id="GO:0005811">
    <property type="term" value="C:lipid droplet"/>
    <property type="evidence" value="ECO:0007669"/>
    <property type="project" value="UniProtKB-SubCell"/>
</dbReference>
<feature type="compositionally biased region" description="Acidic residues" evidence="4">
    <location>
        <begin position="280"/>
        <end position="296"/>
    </location>
</feature>
<dbReference type="Proteomes" id="UP000437017">
    <property type="component" value="Unassembled WGS sequence"/>
</dbReference>
<evidence type="ECO:0000313" key="5">
    <source>
        <dbReference type="EMBL" id="KAB0396779.1"/>
    </source>
</evidence>
<dbReference type="InterPro" id="IPR004279">
    <property type="entry name" value="Perilipin"/>
</dbReference>
<feature type="non-terminal residue" evidence="5">
    <location>
        <position position="325"/>
    </location>
</feature>
<dbReference type="Pfam" id="PF03036">
    <property type="entry name" value="Perilipin"/>
    <property type="match status" value="1"/>
</dbReference>
<feature type="region of interest" description="Disordered" evidence="4">
    <location>
        <begin position="270"/>
        <end position="312"/>
    </location>
</feature>
<evidence type="ECO:0000256" key="1">
    <source>
        <dbReference type="ARBA" id="ARBA00004502"/>
    </source>
</evidence>
<dbReference type="PIRSF" id="PIRSF036881">
    <property type="entry name" value="PAT"/>
    <property type="match status" value="1"/>
</dbReference>
<comment type="caution">
    <text evidence="5">The sequence shown here is derived from an EMBL/GenBank/DDBJ whole genome shotgun (WGS) entry which is preliminary data.</text>
</comment>
<proteinExistence type="inferred from homology"/>